<gene>
    <name evidence="1" type="ORF">FNJ47_02945</name>
</gene>
<name>A0A6P1B8I9_9BRAD</name>
<proteinExistence type="predicted"/>
<dbReference type="Proteomes" id="UP000468531">
    <property type="component" value="Unassembled WGS sequence"/>
</dbReference>
<evidence type="ECO:0000313" key="1">
    <source>
        <dbReference type="EMBL" id="NEU94808.1"/>
    </source>
</evidence>
<sequence length="345" mass="35228">MTNYYGYGFPANFRNLIDGGDFTVNPWQRGTAFTGIANTLTYTADRWFAVGGAASSISVSRAAVSAVLGFAQALQFGRAAANTNTAVISLGQVLESADVYRLQGKQVTLSFWALAGANWSPVNGNLNVQLNTGTGVNEGSASMIAGTWAGYQSRQLLPNQSVAPAAGSNIAQPIAATWKQYSFTGVVPTNASELGIQLNATPVGTAGAADYIQIMGVQLELGSAASVFEARDIQVETEICQRYAWVTPEPAAGVIVGSGMNTGAATQVFYMATPVQMFKAPTVTVTAGTFKTNQAGTATATAITAGTTHTVNAISINGNSAGTAGQGTLLQGGGGAGSIVASADL</sequence>
<keyword evidence="2" id="KW-1185">Reference proteome</keyword>
<dbReference type="EMBL" id="VKHP01000006">
    <property type="protein sequence ID" value="NEU94808.1"/>
    <property type="molecule type" value="Genomic_DNA"/>
</dbReference>
<protein>
    <submittedName>
        <fullName evidence="1">Uncharacterized protein</fullName>
    </submittedName>
</protein>
<dbReference type="AlphaFoldDB" id="A0A6P1B8I9"/>
<evidence type="ECO:0000313" key="2">
    <source>
        <dbReference type="Proteomes" id="UP000468531"/>
    </source>
</evidence>
<reference evidence="1 2" key="1">
    <citation type="journal article" date="2020" name="Arch. Microbiol.">
        <title>Bradyrhizobium uaiense sp. nov., a new highly efficient cowpea symbiont.</title>
        <authorList>
            <person name="Cabral Michel D."/>
            <person name="Azarias Guimaraes A."/>
            <person name="Martins da Costa E."/>
            <person name="Soares de Carvalho T."/>
            <person name="Balsanelli E."/>
            <person name="Willems A."/>
            <person name="Maltempi de Souza E."/>
            <person name="de Souza Moreira F.M."/>
        </authorList>
    </citation>
    <scope>NUCLEOTIDE SEQUENCE [LARGE SCALE GENOMIC DNA]</scope>
    <source>
        <strain evidence="1 2">UFLA 03-164</strain>
    </source>
</reference>
<accession>A0A6P1B8I9</accession>
<dbReference type="RefSeq" id="WP_163150472.1">
    <property type="nucleotide sequence ID" value="NZ_VKHP01000006.1"/>
</dbReference>
<organism evidence="1 2">
    <name type="scientific">Bradyrhizobium uaiense</name>
    <dbReference type="NCBI Taxonomy" id="2594946"/>
    <lineage>
        <taxon>Bacteria</taxon>
        <taxon>Pseudomonadati</taxon>
        <taxon>Pseudomonadota</taxon>
        <taxon>Alphaproteobacteria</taxon>
        <taxon>Hyphomicrobiales</taxon>
        <taxon>Nitrobacteraceae</taxon>
        <taxon>Bradyrhizobium</taxon>
    </lineage>
</organism>
<comment type="caution">
    <text evidence="1">The sequence shown here is derived from an EMBL/GenBank/DDBJ whole genome shotgun (WGS) entry which is preliminary data.</text>
</comment>